<feature type="non-terminal residue" evidence="1">
    <location>
        <position position="1"/>
    </location>
</feature>
<dbReference type="Proteomes" id="UP001497497">
    <property type="component" value="Unassembled WGS sequence"/>
</dbReference>
<proteinExistence type="predicted"/>
<comment type="caution">
    <text evidence="1">The sequence shown here is derived from an EMBL/GenBank/DDBJ whole genome shotgun (WGS) entry which is preliminary data.</text>
</comment>
<protein>
    <submittedName>
        <fullName evidence="1">Uncharacterized protein</fullName>
    </submittedName>
</protein>
<organism evidence="1 2">
    <name type="scientific">Lymnaea stagnalis</name>
    <name type="common">Great pond snail</name>
    <name type="synonym">Helix stagnalis</name>
    <dbReference type="NCBI Taxonomy" id="6523"/>
    <lineage>
        <taxon>Eukaryota</taxon>
        <taxon>Metazoa</taxon>
        <taxon>Spiralia</taxon>
        <taxon>Lophotrochozoa</taxon>
        <taxon>Mollusca</taxon>
        <taxon>Gastropoda</taxon>
        <taxon>Heterobranchia</taxon>
        <taxon>Euthyneura</taxon>
        <taxon>Panpulmonata</taxon>
        <taxon>Hygrophila</taxon>
        <taxon>Lymnaeoidea</taxon>
        <taxon>Lymnaeidae</taxon>
        <taxon>Lymnaea</taxon>
    </lineage>
</organism>
<evidence type="ECO:0000313" key="1">
    <source>
        <dbReference type="EMBL" id="CAL1534817.1"/>
    </source>
</evidence>
<evidence type="ECO:0000313" key="2">
    <source>
        <dbReference type="Proteomes" id="UP001497497"/>
    </source>
</evidence>
<dbReference type="AlphaFoldDB" id="A0AAV2HLS7"/>
<gene>
    <name evidence="1" type="ORF">GSLYS_00008777001</name>
</gene>
<sequence length="126" mass="14738">RKIIHSILSKISTDKPSDVVLEMQSKKEPFQFFIVSQLLKKIFSERDLQSLEILKAYFAKPKGNKLFRRPTIYTAPSCYPMILRQLTHVLNSLSRDCAYRDLPRLCEDVKMVIISCKKKDPKTFED</sequence>
<dbReference type="EMBL" id="CAXITT010000183">
    <property type="protein sequence ID" value="CAL1534817.1"/>
    <property type="molecule type" value="Genomic_DNA"/>
</dbReference>
<name>A0AAV2HLS7_LYMST</name>
<reference evidence="1 2" key="1">
    <citation type="submission" date="2024-04" db="EMBL/GenBank/DDBJ databases">
        <authorList>
            <consortium name="Genoscope - CEA"/>
            <person name="William W."/>
        </authorList>
    </citation>
    <scope>NUCLEOTIDE SEQUENCE [LARGE SCALE GENOMIC DNA]</scope>
</reference>
<keyword evidence="2" id="KW-1185">Reference proteome</keyword>
<feature type="non-terminal residue" evidence="1">
    <location>
        <position position="126"/>
    </location>
</feature>
<accession>A0AAV2HLS7</accession>